<dbReference type="WBParaSite" id="JU765_v2.g15101.t1">
    <property type="protein sequence ID" value="JU765_v2.g15101.t1"/>
    <property type="gene ID" value="JU765_v2.g15101"/>
</dbReference>
<accession>A0AC34QCQ6</accession>
<organism evidence="1 2">
    <name type="scientific">Panagrolaimus sp. JU765</name>
    <dbReference type="NCBI Taxonomy" id="591449"/>
    <lineage>
        <taxon>Eukaryota</taxon>
        <taxon>Metazoa</taxon>
        <taxon>Ecdysozoa</taxon>
        <taxon>Nematoda</taxon>
        <taxon>Chromadorea</taxon>
        <taxon>Rhabditida</taxon>
        <taxon>Tylenchina</taxon>
        <taxon>Panagrolaimomorpha</taxon>
        <taxon>Panagrolaimoidea</taxon>
        <taxon>Panagrolaimidae</taxon>
        <taxon>Panagrolaimus</taxon>
    </lineage>
</organism>
<evidence type="ECO:0000313" key="1">
    <source>
        <dbReference type="Proteomes" id="UP000887576"/>
    </source>
</evidence>
<sequence length="126" mass="14504">MAPRSEKELESLILEIQGNFDKAWEAKDAKAVADFYHPDAVLVSRGKWAVYGKKDIEAKFVEFLNFPFDAKPKFDSSLETENGEYIVHKGRFEMSNNPGVFCPYLQIYQKQTDGSYLIYHDEIEGI</sequence>
<evidence type="ECO:0000313" key="2">
    <source>
        <dbReference type="WBParaSite" id="JU765_v2.g15101.t1"/>
    </source>
</evidence>
<proteinExistence type="predicted"/>
<name>A0AC34QCQ6_9BILA</name>
<protein>
    <submittedName>
        <fullName evidence="2">SnoaL-like domain-containing protein</fullName>
    </submittedName>
</protein>
<dbReference type="Proteomes" id="UP000887576">
    <property type="component" value="Unplaced"/>
</dbReference>
<reference evidence="2" key="1">
    <citation type="submission" date="2022-11" db="UniProtKB">
        <authorList>
            <consortium name="WormBaseParasite"/>
        </authorList>
    </citation>
    <scope>IDENTIFICATION</scope>
</reference>